<reference evidence="1 2" key="1">
    <citation type="journal article" date="2019" name="Sci. Rep.">
        <title>Orb-weaving spider Araneus ventricosus genome elucidates the spidroin gene catalogue.</title>
        <authorList>
            <person name="Kono N."/>
            <person name="Nakamura H."/>
            <person name="Ohtoshi R."/>
            <person name="Moran D.A.P."/>
            <person name="Shinohara A."/>
            <person name="Yoshida Y."/>
            <person name="Fujiwara M."/>
            <person name="Mori M."/>
            <person name="Tomita M."/>
            <person name="Arakawa K."/>
        </authorList>
    </citation>
    <scope>NUCLEOTIDE SEQUENCE [LARGE SCALE GENOMIC DNA]</scope>
</reference>
<name>A0A4Y2HFW8_ARAVE</name>
<sequence>METQSNLFQCHRCLVVKWVGILATNTLHNKIDFNPIFSNGHFKNTKVEASVHKVMCCTFRNESADPTPQKEDWIRLRPKGTNPQNRIRNSDSDTYGLIHHPWLNHDQRLKGNLHEQANADRNDELDVYLNWRVGEKLVLLEG</sequence>
<keyword evidence="2" id="KW-1185">Reference proteome</keyword>
<proteinExistence type="predicted"/>
<evidence type="ECO:0000313" key="1">
    <source>
        <dbReference type="EMBL" id="GBM64204.1"/>
    </source>
</evidence>
<organism evidence="1 2">
    <name type="scientific">Araneus ventricosus</name>
    <name type="common">Orbweaver spider</name>
    <name type="synonym">Epeira ventricosa</name>
    <dbReference type="NCBI Taxonomy" id="182803"/>
    <lineage>
        <taxon>Eukaryota</taxon>
        <taxon>Metazoa</taxon>
        <taxon>Ecdysozoa</taxon>
        <taxon>Arthropoda</taxon>
        <taxon>Chelicerata</taxon>
        <taxon>Arachnida</taxon>
        <taxon>Araneae</taxon>
        <taxon>Araneomorphae</taxon>
        <taxon>Entelegynae</taxon>
        <taxon>Araneoidea</taxon>
        <taxon>Araneidae</taxon>
        <taxon>Araneus</taxon>
    </lineage>
</organism>
<dbReference type="Proteomes" id="UP000499080">
    <property type="component" value="Unassembled WGS sequence"/>
</dbReference>
<dbReference type="EMBL" id="BGPR01001915">
    <property type="protein sequence ID" value="GBM64204.1"/>
    <property type="molecule type" value="Genomic_DNA"/>
</dbReference>
<comment type="caution">
    <text evidence="1">The sequence shown here is derived from an EMBL/GenBank/DDBJ whole genome shotgun (WGS) entry which is preliminary data.</text>
</comment>
<evidence type="ECO:0000313" key="2">
    <source>
        <dbReference type="Proteomes" id="UP000499080"/>
    </source>
</evidence>
<protein>
    <submittedName>
        <fullName evidence="1">Uncharacterized protein</fullName>
    </submittedName>
</protein>
<accession>A0A4Y2HFW8</accession>
<dbReference type="AlphaFoldDB" id="A0A4Y2HFW8"/>
<gene>
    <name evidence="1" type="ORF">AVEN_159588_1</name>
</gene>